<protein>
    <submittedName>
        <fullName evidence="2">DNA-binding helix-turn-helix protein</fullName>
    </submittedName>
</protein>
<dbReference type="PROSITE" id="PS50943">
    <property type="entry name" value="HTH_CROC1"/>
    <property type="match status" value="1"/>
</dbReference>
<reference evidence="2 3" key="2">
    <citation type="submission" date="2009-02" db="EMBL/GenBank/DDBJ databases">
        <title>Draft genome sequence of Clostridium methylpentosum (DSM 5476).</title>
        <authorList>
            <person name="Sudarsanam P."/>
            <person name="Ley R."/>
            <person name="Guruge J."/>
            <person name="Turnbaugh P.J."/>
            <person name="Mahowald M."/>
            <person name="Liep D."/>
            <person name="Gordon J."/>
        </authorList>
    </citation>
    <scope>NUCLEOTIDE SEQUENCE [LARGE SCALE GENOMIC DNA]</scope>
    <source>
        <strain evidence="2 3">DSM 5476</strain>
    </source>
</reference>
<dbReference type="Proteomes" id="UP000003340">
    <property type="component" value="Unassembled WGS sequence"/>
</dbReference>
<evidence type="ECO:0000313" key="3">
    <source>
        <dbReference type="Proteomes" id="UP000003340"/>
    </source>
</evidence>
<dbReference type="AlphaFoldDB" id="C0ECY6"/>
<accession>C0ECY6</accession>
<reference evidence="2 3" key="1">
    <citation type="submission" date="2009-01" db="EMBL/GenBank/DDBJ databases">
        <authorList>
            <person name="Fulton L."/>
            <person name="Clifton S."/>
            <person name="Fulton B."/>
            <person name="Xu J."/>
            <person name="Minx P."/>
            <person name="Pepin K.H."/>
            <person name="Johnson M."/>
            <person name="Bhonagiri V."/>
            <person name="Nash W.E."/>
            <person name="Mardis E.R."/>
            <person name="Wilson R.K."/>
        </authorList>
    </citation>
    <scope>NUCLEOTIDE SEQUENCE [LARGE SCALE GENOMIC DNA]</scope>
    <source>
        <strain evidence="2 3">DSM 5476</strain>
    </source>
</reference>
<dbReference type="Gene3D" id="1.10.260.40">
    <property type="entry name" value="lambda repressor-like DNA-binding domains"/>
    <property type="match status" value="1"/>
</dbReference>
<dbReference type="SMART" id="SM00530">
    <property type="entry name" value="HTH_XRE"/>
    <property type="match status" value="1"/>
</dbReference>
<keyword evidence="3" id="KW-1185">Reference proteome</keyword>
<dbReference type="InterPro" id="IPR010982">
    <property type="entry name" value="Lambda_DNA-bd_dom_sf"/>
</dbReference>
<organism evidence="2 3">
    <name type="scientific">[Clostridium] methylpentosum DSM 5476</name>
    <dbReference type="NCBI Taxonomy" id="537013"/>
    <lineage>
        <taxon>Bacteria</taxon>
        <taxon>Bacillati</taxon>
        <taxon>Bacillota</taxon>
        <taxon>Clostridia</taxon>
        <taxon>Eubacteriales</taxon>
        <taxon>Oscillospiraceae</taxon>
        <taxon>Oscillospiraceae incertae sedis</taxon>
    </lineage>
</organism>
<dbReference type="InterPro" id="IPR001387">
    <property type="entry name" value="Cro/C1-type_HTH"/>
</dbReference>
<evidence type="ECO:0000313" key="2">
    <source>
        <dbReference type="EMBL" id="EEG30638.1"/>
    </source>
</evidence>
<dbReference type="Pfam" id="PF01381">
    <property type="entry name" value="HTH_3"/>
    <property type="match status" value="1"/>
</dbReference>
<gene>
    <name evidence="2" type="ORF">CLOSTMETH_01707</name>
</gene>
<dbReference type="EMBL" id="ACEC01000058">
    <property type="protein sequence ID" value="EEG30638.1"/>
    <property type="molecule type" value="Genomic_DNA"/>
</dbReference>
<dbReference type="eggNOG" id="COG1813">
    <property type="taxonomic scope" value="Bacteria"/>
</dbReference>
<dbReference type="GO" id="GO:0003677">
    <property type="term" value="F:DNA binding"/>
    <property type="evidence" value="ECO:0007669"/>
    <property type="project" value="UniProtKB-KW"/>
</dbReference>
<name>C0ECY6_9FIRM</name>
<comment type="caution">
    <text evidence="2">The sequence shown here is derived from an EMBL/GenBank/DDBJ whole genome shotgun (WGS) entry which is preliminary data.</text>
</comment>
<keyword evidence="2" id="KW-0238">DNA-binding</keyword>
<dbReference type="SUPFAM" id="SSF47413">
    <property type="entry name" value="lambda repressor-like DNA-binding domains"/>
    <property type="match status" value="1"/>
</dbReference>
<dbReference type="HOGENOM" id="CLU_120937_0_0_9"/>
<proteinExistence type="predicted"/>
<evidence type="ECO:0000259" key="1">
    <source>
        <dbReference type="PROSITE" id="PS50943"/>
    </source>
</evidence>
<dbReference type="CDD" id="cd00093">
    <property type="entry name" value="HTH_XRE"/>
    <property type="match status" value="1"/>
</dbReference>
<feature type="domain" description="HTH cro/C1-type" evidence="1">
    <location>
        <begin position="13"/>
        <end position="61"/>
    </location>
</feature>
<sequence>MPRKHRNIYKIGREDAGLTQERASELIDISVESLRAYENNIRIPPDPVVIRMIEIYDARYLAYQHLKTSAEVGRKYMPDIELKDLPMAILNLQKAVADYLKVGDEVIDIAYDGVIDDEERPRWETILQMLDKISEAILALKFAKE</sequence>
<dbReference type="STRING" id="537013.CLOSTMETH_01707"/>